<dbReference type="GO" id="GO:0004053">
    <property type="term" value="F:arginase activity"/>
    <property type="evidence" value="ECO:0007669"/>
    <property type="project" value="TreeGrafter"/>
</dbReference>
<dbReference type="Proteomes" id="UP001241110">
    <property type="component" value="Unassembled WGS sequence"/>
</dbReference>
<gene>
    <name evidence="5" type="ORF">QNI16_19880</name>
</gene>
<dbReference type="EMBL" id="JASJOS010000009">
    <property type="protein sequence ID" value="MDJ1482770.1"/>
    <property type="molecule type" value="Genomic_DNA"/>
</dbReference>
<dbReference type="PRINTS" id="PR00116">
    <property type="entry name" value="ARGINASE"/>
</dbReference>
<evidence type="ECO:0000256" key="3">
    <source>
        <dbReference type="ARBA" id="ARBA00023211"/>
    </source>
</evidence>
<protein>
    <submittedName>
        <fullName evidence="5">Arginase family protein</fullName>
    </submittedName>
</protein>
<comment type="similarity">
    <text evidence="4">Belongs to the arginase family.</text>
</comment>
<dbReference type="CDD" id="cd09999">
    <property type="entry name" value="Arginase-like_1"/>
    <property type="match status" value="1"/>
</dbReference>
<accession>A0AAE3QT53</accession>
<dbReference type="Gene3D" id="3.40.800.10">
    <property type="entry name" value="Ureohydrolase domain"/>
    <property type="match status" value="1"/>
</dbReference>
<keyword evidence="3" id="KW-0464">Manganese</keyword>
<dbReference type="GO" id="GO:0005829">
    <property type="term" value="C:cytosol"/>
    <property type="evidence" value="ECO:0007669"/>
    <property type="project" value="TreeGrafter"/>
</dbReference>
<evidence type="ECO:0000256" key="2">
    <source>
        <dbReference type="ARBA" id="ARBA00022801"/>
    </source>
</evidence>
<dbReference type="Pfam" id="PF00491">
    <property type="entry name" value="Arginase"/>
    <property type="match status" value="1"/>
</dbReference>
<dbReference type="InterPro" id="IPR023696">
    <property type="entry name" value="Ureohydrolase_dom_sf"/>
</dbReference>
<sequence length="317" mass="34805">MSTAKQITLITAPSSLGLRPNEKGLEPTTWQAPDLYLKSGLSQKLQAKVVKLEHPTYTFDPQFGTKIRNGLVIRAFSLQLAAKVEEALHTGTIPIVLGGDCSILLGCLLGAKRAGSKGLVHVDGHCDYFHPGNYDVTTRLGTVAGMDLALATGKGELLLTQWDKTDRSLVSEQDAFHIGERSLEKTESEIEWGDITSSEITVITLQKLLEDGLETTATNICKALHKRNLSQVWLHVDFDILDQCYLPAVDSPGSPGLNFGELESFLLTLLRSGYFVGMDFTIYDPGLDPERTYVSALMQIIEKCSLQISHNQTIKTQ</sequence>
<reference evidence="5" key="1">
    <citation type="submission" date="2023-05" db="EMBL/GenBank/DDBJ databases">
        <authorList>
            <person name="Zhang X."/>
        </authorList>
    </citation>
    <scope>NUCLEOTIDE SEQUENCE</scope>
    <source>
        <strain evidence="5">YF14B1</strain>
    </source>
</reference>
<dbReference type="InterPro" id="IPR006035">
    <property type="entry name" value="Ureohydrolase"/>
</dbReference>
<dbReference type="PROSITE" id="PS51409">
    <property type="entry name" value="ARGINASE_2"/>
    <property type="match status" value="1"/>
</dbReference>
<dbReference type="AlphaFoldDB" id="A0AAE3QT53"/>
<evidence type="ECO:0000313" key="6">
    <source>
        <dbReference type="Proteomes" id="UP001241110"/>
    </source>
</evidence>
<evidence type="ECO:0000313" key="5">
    <source>
        <dbReference type="EMBL" id="MDJ1482770.1"/>
    </source>
</evidence>
<keyword evidence="2" id="KW-0378">Hydrolase</keyword>
<dbReference type="SUPFAM" id="SSF52768">
    <property type="entry name" value="Arginase/deacetylase"/>
    <property type="match status" value="1"/>
</dbReference>
<proteinExistence type="inferred from homology"/>
<comment type="caution">
    <text evidence="5">The sequence shown here is derived from an EMBL/GenBank/DDBJ whole genome shotgun (WGS) entry which is preliminary data.</text>
</comment>
<dbReference type="RefSeq" id="WP_313982122.1">
    <property type="nucleotide sequence ID" value="NZ_JASJOS010000009.1"/>
</dbReference>
<dbReference type="PANTHER" id="PTHR43782:SF3">
    <property type="entry name" value="ARGINASE"/>
    <property type="match status" value="1"/>
</dbReference>
<name>A0AAE3QT53_9BACT</name>
<evidence type="ECO:0000256" key="1">
    <source>
        <dbReference type="ARBA" id="ARBA00022723"/>
    </source>
</evidence>
<keyword evidence="1" id="KW-0479">Metal-binding</keyword>
<evidence type="ECO:0000256" key="4">
    <source>
        <dbReference type="PROSITE-ProRule" id="PRU00742"/>
    </source>
</evidence>
<dbReference type="PANTHER" id="PTHR43782">
    <property type="entry name" value="ARGINASE"/>
    <property type="match status" value="1"/>
</dbReference>
<organism evidence="5 6">
    <name type="scientific">Xanthocytophaga flava</name>
    <dbReference type="NCBI Taxonomy" id="3048013"/>
    <lineage>
        <taxon>Bacteria</taxon>
        <taxon>Pseudomonadati</taxon>
        <taxon>Bacteroidota</taxon>
        <taxon>Cytophagia</taxon>
        <taxon>Cytophagales</taxon>
        <taxon>Rhodocytophagaceae</taxon>
        <taxon>Xanthocytophaga</taxon>
    </lineage>
</organism>
<dbReference type="GO" id="GO:0030145">
    <property type="term" value="F:manganese ion binding"/>
    <property type="evidence" value="ECO:0007669"/>
    <property type="project" value="TreeGrafter"/>
</dbReference>